<gene>
    <name evidence="2" type="ORF">Tco_0895586</name>
</gene>
<reference evidence="2" key="2">
    <citation type="submission" date="2022-01" db="EMBL/GenBank/DDBJ databases">
        <authorList>
            <person name="Yamashiro T."/>
            <person name="Shiraishi A."/>
            <person name="Satake H."/>
            <person name="Nakayama K."/>
        </authorList>
    </citation>
    <scope>NUCLEOTIDE SEQUENCE</scope>
</reference>
<sequence>MAITSQPKMYDGDMLHSEKLIINSTDSEETLKDAEENYVLLSAARQKHDLLKDELEKSSNDFKEIQANLLNRIKILENDFQRPQAQSIDFELKLQHQKEKMACDVPWKSKPSTLNFENVLLKGQVESVVQERENIKLEFQKLFNSIKITQAQHQKEVDELIQHVIQKTYAYGDVRVENQDLLMTISKLKSKLSTIKKGKNVNTKFDSS</sequence>
<evidence type="ECO:0000313" key="3">
    <source>
        <dbReference type="Proteomes" id="UP001151760"/>
    </source>
</evidence>
<dbReference type="Proteomes" id="UP001151760">
    <property type="component" value="Unassembled WGS sequence"/>
</dbReference>
<evidence type="ECO:0000256" key="1">
    <source>
        <dbReference type="SAM" id="Coils"/>
    </source>
</evidence>
<keyword evidence="1" id="KW-0175">Coiled coil</keyword>
<protein>
    <submittedName>
        <fullName evidence="2">Uncharacterized protein</fullName>
    </submittedName>
</protein>
<feature type="coiled-coil region" evidence="1">
    <location>
        <begin position="41"/>
        <end position="68"/>
    </location>
</feature>
<organism evidence="2 3">
    <name type="scientific">Tanacetum coccineum</name>
    <dbReference type="NCBI Taxonomy" id="301880"/>
    <lineage>
        <taxon>Eukaryota</taxon>
        <taxon>Viridiplantae</taxon>
        <taxon>Streptophyta</taxon>
        <taxon>Embryophyta</taxon>
        <taxon>Tracheophyta</taxon>
        <taxon>Spermatophyta</taxon>
        <taxon>Magnoliopsida</taxon>
        <taxon>eudicotyledons</taxon>
        <taxon>Gunneridae</taxon>
        <taxon>Pentapetalae</taxon>
        <taxon>asterids</taxon>
        <taxon>campanulids</taxon>
        <taxon>Asterales</taxon>
        <taxon>Asteraceae</taxon>
        <taxon>Asteroideae</taxon>
        <taxon>Anthemideae</taxon>
        <taxon>Anthemidinae</taxon>
        <taxon>Tanacetum</taxon>
    </lineage>
</organism>
<reference evidence="2" key="1">
    <citation type="journal article" date="2022" name="Int. J. Mol. Sci.">
        <title>Draft Genome of Tanacetum Coccineum: Genomic Comparison of Closely Related Tanacetum-Family Plants.</title>
        <authorList>
            <person name="Yamashiro T."/>
            <person name="Shiraishi A."/>
            <person name="Nakayama K."/>
            <person name="Satake H."/>
        </authorList>
    </citation>
    <scope>NUCLEOTIDE SEQUENCE</scope>
</reference>
<accession>A0ABQ5CL95</accession>
<proteinExistence type="predicted"/>
<comment type="caution">
    <text evidence="2">The sequence shown here is derived from an EMBL/GenBank/DDBJ whole genome shotgun (WGS) entry which is preliminary data.</text>
</comment>
<keyword evidence="3" id="KW-1185">Reference proteome</keyword>
<name>A0ABQ5CL95_9ASTR</name>
<dbReference type="EMBL" id="BQNB010014229">
    <property type="protein sequence ID" value="GJT25649.1"/>
    <property type="molecule type" value="Genomic_DNA"/>
</dbReference>
<evidence type="ECO:0000313" key="2">
    <source>
        <dbReference type="EMBL" id="GJT25649.1"/>
    </source>
</evidence>